<accession>A0A7K1V4V4</accession>
<gene>
    <name evidence="3" type="ORF">GPX89_30040</name>
</gene>
<dbReference type="InterPro" id="IPR029058">
    <property type="entry name" value="AB_hydrolase_fold"/>
</dbReference>
<dbReference type="PANTHER" id="PTHR43798">
    <property type="entry name" value="MONOACYLGLYCEROL LIPASE"/>
    <property type="match status" value="1"/>
</dbReference>
<dbReference type="PANTHER" id="PTHR43798:SF31">
    <property type="entry name" value="AB HYDROLASE SUPERFAMILY PROTEIN YCLE"/>
    <property type="match status" value="1"/>
</dbReference>
<keyword evidence="1 3" id="KW-0378">Hydrolase</keyword>
<organism evidence="3 4">
    <name type="scientific">Nocardia terrae</name>
    <dbReference type="NCBI Taxonomy" id="2675851"/>
    <lineage>
        <taxon>Bacteria</taxon>
        <taxon>Bacillati</taxon>
        <taxon>Actinomycetota</taxon>
        <taxon>Actinomycetes</taxon>
        <taxon>Mycobacteriales</taxon>
        <taxon>Nocardiaceae</taxon>
        <taxon>Nocardia</taxon>
    </lineage>
</organism>
<feature type="domain" description="AB hydrolase-1" evidence="2">
    <location>
        <begin position="25"/>
        <end position="251"/>
    </location>
</feature>
<name>A0A7K1V4V4_9NOCA</name>
<dbReference type="PRINTS" id="PR00111">
    <property type="entry name" value="ABHYDROLASE"/>
</dbReference>
<dbReference type="Pfam" id="PF12697">
    <property type="entry name" value="Abhydrolase_6"/>
    <property type="match status" value="1"/>
</dbReference>
<sequence length="265" mass="28676">MRKIAVAGGSLPIHLHEGGSEVPMLVFLHYWGGSHRTFDPLADHLEYPGRMVTYDHRGWGESRTLPGPYDINQLAADAQCLLTELAPERFVLIGHSMGGKVAQLLAARRLPGLEGVVLIAPAPARPAVTAEGQRQLVHAYDDAAAVAGSLDQVLLHRPLPDALRERVIQDSLAGSVAAHEAWALDSIARDLTAIVPRIEVPVLVLAGEHDRVDPPQVLTEHLRPYIPTATLRIIPDTGHLSPLENPQALAAHIGRFVEAMSPLPR</sequence>
<evidence type="ECO:0000256" key="1">
    <source>
        <dbReference type="ARBA" id="ARBA00022801"/>
    </source>
</evidence>
<keyword evidence="4" id="KW-1185">Reference proteome</keyword>
<evidence type="ECO:0000313" key="4">
    <source>
        <dbReference type="Proteomes" id="UP000466794"/>
    </source>
</evidence>
<comment type="caution">
    <text evidence="3">The sequence shown here is derived from an EMBL/GenBank/DDBJ whole genome shotgun (WGS) entry which is preliminary data.</text>
</comment>
<reference evidence="3 4" key="1">
    <citation type="submission" date="2019-12" db="EMBL/GenBank/DDBJ databases">
        <title>Nocardia sp. nov. ET3-3 isolated from soil.</title>
        <authorList>
            <person name="Kanchanasin P."/>
            <person name="Tanasupawat S."/>
            <person name="Yuki M."/>
            <person name="Kudo T."/>
        </authorList>
    </citation>
    <scope>NUCLEOTIDE SEQUENCE [LARGE SCALE GENOMIC DNA]</scope>
    <source>
        <strain evidence="3 4">ET3-3</strain>
    </source>
</reference>
<dbReference type="EMBL" id="WRPP01000006">
    <property type="protein sequence ID" value="MVU81469.1"/>
    <property type="molecule type" value="Genomic_DNA"/>
</dbReference>
<dbReference type="RefSeq" id="WP_157391041.1">
    <property type="nucleotide sequence ID" value="NZ_WRPP01000006.1"/>
</dbReference>
<dbReference type="SUPFAM" id="SSF53474">
    <property type="entry name" value="alpha/beta-Hydrolases"/>
    <property type="match status" value="1"/>
</dbReference>
<dbReference type="AlphaFoldDB" id="A0A7K1V4V4"/>
<proteinExistence type="predicted"/>
<evidence type="ECO:0000313" key="3">
    <source>
        <dbReference type="EMBL" id="MVU81469.1"/>
    </source>
</evidence>
<dbReference type="Gene3D" id="3.40.50.1820">
    <property type="entry name" value="alpha/beta hydrolase"/>
    <property type="match status" value="1"/>
</dbReference>
<protein>
    <submittedName>
        <fullName evidence="3">Alpha/beta fold hydrolase</fullName>
    </submittedName>
</protein>
<dbReference type="InterPro" id="IPR000073">
    <property type="entry name" value="AB_hydrolase_1"/>
</dbReference>
<evidence type="ECO:0000259" key="2">
    <source>
        <dbReference type="Pfam" id="PF12697"/>
    </source>
</evidence>
<dbReference type="InterPro" id="IPR050266">
    <property type="entry name" value="AB_hydrolase_sf"/>
</dbReference>
<dbReference type="GO" id="GO:0016787">
    <property type="term" value="F:hydrolase activity"/>
    <property type="evidence" value="ECO:0007669"/>
    <property type="project" value="UniProtKB-KW"/>
</dbReference>
<dbReference type="GO" id="GO:0016020">
    <property type="term" value="C:membrane"/>
    <property type="evidence" value="ECO:0007669"/>
    <property type="project" value="TreeGrafter"/>
</dbReference>
<dbReference type="Proteomes" id="UP000466794">
    <property type="component" value="Unassembled WGS sequence"/>
</dbReference>